<dbReference type="Proteomes" id="UP000805649">
    <property type="component" value="Unassembled WGS sequence"/>
</dbReference>
<keyword evidence="2" id="KW-1185">Reference proteome</keyword>
<proteinExistence type="predicted"/>
<evidence type="ECO:0000313" key="2">
    <source>
        <dbReference type="Proteomes" id="UP000805649"/>
    </source>
</evidence>
<protein>
    <submittedName>
        <fullName evidence="1">Der1-like family protein</fullName>
    </submittedName>
</protein>
<accession>A0ACC3ZIN9</accession>
<dbReference type="EMBL" id="VUJX02000001">
    <property type="protein sequence ID" value="KAL0943974.1"/>
    <property type="molecule type" value="Genomic_DNA"/>
</dbReference>
<name>A0ACC3ZIN9_COLTU</name>
<gene>
    <name evidence="1" type="ORF">CTRU02_201861</name>
</gene>
<sequence length="174" mass="19989">MSEMLDVYWQAPPIARTLATATFVTSVSVLLGIVSPYWFIFMPDYLYKIPPQIWRLGTNFLLTGPQLSLLFDTYFLYTYLTALEVGNPRFARREDVVWYLMFVCTVITVSLYITASPLLRRFCPCSLSRTTRKVPSIFENTQARGKKKNSLLAHFAPHISARIVDTHSYSGSWN</sequence>
<organism evidence="1 2">
    <name type="scientific">Colletotrichum truncatum</name>
    <name type="common">Anthracnose fungus</name>
    <name type="synonym">Colletotrichum capsici</name>
    <dbReference type="NCBI Taxonomy" id="5467"/>
    <lineage>
        <taxon>Eukaryota</taxon>
        <taxon>Fungi</taxon>
        <taxon>Dikarya</taxon>
        <taxon>Ascomycota</taxon>
        <taxon>Pezizomycotina</taxon>
        <taxon>Sordariomycetes</taxon>
        <taxon>Hypocreomycetidae</taxon>
        <taxon>Glomerellales</taxon>
        <taxon>Glomerellaceae</taxon>
        <taxon>Colletotrichum</taxon>
        <taxon>Colletotrichum truncatum species complex</taxon>
    </lineage>
</organism>
<comment type="caution">
    <text evidence="1">The sequence shown here is derived from an EMBL/GenBank/DDBJ whole genome shotgun (WGS) entry which is preliminary data.</text>
</comment>
<reference evidence="1 2" key="1">
    <citation type="journal article" date="2020" name="Phytopathology">
        <title>Genome Sequence Resources of Colletotrichum truncatum, C. plurivorum, C. musicola, and C. sojae: Four Species Pathogenic to Soybean (Glycine max).</title>
        <authorList>
            <person name="Rogerio F."/>
            <person name="Boufleur T.R."/>
            <person name="Ciampi-Guillardi M."/>
            <person name="Sukno S.A."/>
            <person name="Thon M.R."/>
            <person name="Massola Junior N.S."/>
            <person name="Baroncelli R."/>
        </authorList>
    </citation>
    <scope>NUCLEOTIDE SEQUENCE [LARGE SCALE GENOMIC DNA]</scope>
    <source>
        <strain evidence="1 2">CMES1059</strain>
    </source>
</reference>
<evidence type="ECO:0000313" key="1">
    <source>
        <dbReference type="EMBL" id="KAL0943974.1"/>
    </source>
</evidence>